<gene>
    <name evidence="2" type="ORF">GUJ93_ZPchr0011g28289</name>
</gene>
<evidence type="ECO:0000313" key="2">
    <source>
        <dbReference type="EMBL" id="KAG8089152.1"/>
    </source>
</evidence>
<reference evidence="2" key="2">
    <citation type="submission" date="2021-02" db="EMBL/GenBank/DDBJ databases">
        <authorList>
            <person name="Kimball J.A."/>
            <person name="Haas M.W."/>
            <person name="Macchietto M."/>
            <person name="Kono T."/>
            <person name="Duquette J."/>
            <person name="Shao M."/>
        </authorList>
    </citation>
    <scope>NUCLEOTIDE SEQUENCE</scope>
    <source>
        <tissue evidence="2">Fresh leaf tissue</tissue>
    </source>
</reference>
<keyword evidence="3" id="KW-1185">Reference proteome</keyword>
<comment type="caution">
    <text evidence="2">The sequence shown here is derived from an EMBL/GenBank/DDBJ whole genome shotgun (WGS) entry which is preliminary data.</text>
</comment>
<organism evidence="2 3">
    <name type="scientific">Zizania palustris</name>
    <name type="common">Northern wild rice</name>
    <dbReference type="NCBI Taxonomy" id="103762"/>
    <lineage>
        <taxon>Eukaryota</taxon>
        <taxon>Viridiplantae</taxon>
        <taxon>Streptophyta</taxon>
        <taxon>Embryophyta</taxon>
        <taxon>Tracheophyta</taxon>
        <taxon>Spermatophyta</taxon>
        <taxon>Magnoliopsida</taxon>
        <taxon>Liliopsida</taxon>
        <taxon>Poales</taxon>
        <taxon>Poaceae</taxon>
        <taxon>BOP clade</taxon>
        <taxon>Oryzoideae</taxon>
        <taxon>Oryzeae</taxon>
        <taxon>Zizaniinae</taxon>
        <taxon>Zizania</taxon>
    </lineage>
</organism>
<evidence type="ECO:0000313" key="3">
    <source>
        <dbReference type="Proteomes" id="UP000729402"/>
    </source>
</evidence>
<dbReference type="EMBL" id="JAAALK010000081">
    <property type="protein sequence ID" value="KAG8089152.1"/>
    <property type="molecule type" value="Genomic_DNA"/>
</dbReference>
<evidence type="ECO:0000256" key="1">
    <source>
        <dbReference type="SAM" id="MobiDB-lite"/>
    </source>
</evidence>
<sequence>MEQQMAELIKAMQTIQEQNVSIQGLVVASTIAIEEMAPVVRELAGWRPLVEGAVDELKGEVDDLKAQVDCITRHPVLKVRPTDLQGLLPTPVKRSFSDGGLPVVFMVEEALPRPAGHHLSTADRGEIGRGFSPTDQTSDKENEGVEEEM</sequence>
<protein>
    <submittedName>
        <fullName evidence="2">Uncharacterized protein</fullName>
    </submittedName>
</protein>
<reference evidence="2" key="1">
    <citation type="journal article" date="2021" name="bioRxiv">
        <title>Whole Genome Assembly and Annotation of Northern Wild Rice, Zizania palustris L., Supports a Whole Genome Duplication in the Zizania Genus.</title>
        <authorList>
            <person name="Haas M."/>
            <person name="Kono T."/>
            <person name="Macchietto M."/>
            <person name="Millas R."/>
            <person name="McGilp L."/>
            <person name="Shao M."/>
            <person name="Duquette J."/>
            <person name="Hirsch C.N."/>
            <person name="Kimball J."/>
        </authorList>
    </citation>
    <scope>NUCLEOTIDE SEQUENCE</scope>
    <source>
        <tissue evidence="2">Fresh leaf tissue</tissue>
    </source>
</reference>
<dbReference type="AlphaFoldDB" id="A0A8J5WHY7"/>
<feature type="region of interest" description="Disordered" evidence="1">
    <location>
        <begin position="116"/>
        <end position="149"/>
    </location>
</feature>
<accession>A0A8J5WHY7</accession>
<proteinExistence type="predicted"/>
<name>A0A8J5WHY7_ZIZPA</name>
<dbReference type="Proteomes" id="UP000729402">
    <property type="component" value="Unassembled WGS sequence"/>
</dbReference>